<dbReference type="GO" id="GO:0003700">
    <property type="term" value="F:DNA-binding transcription factor activity"/>
    <property type="evidence" value="ECO:0007669"/>
    <property type="project" value="InterPro"/>
</dbReference>
<dbReference type="OrthoDB" id="5495633at2"/>
<dbReference type="InterPro" id="IPR005119">
    <property type="entry name" value="LysR_subst-bd"/>
</dbReference>
<protein>
    <submittedName>
        <fullName evidence="7">LysR family transcriptional regulator</fullName>
    </submittedName>
</protein>
<dbReference type="Pfam" id="PF00126">
    <property type="entry name" value="HTH_1"/>
    <property type="match status" value="1"/>
</dbReference>
<evidence type="ECO:0000256" key="1">
    <source>
        <dbReference type="ARBA" id="ARBA00009437"/>
    </source>
</evidence>
<evidence type="ECO:0000256" key="4">
    <source>
        <dbReference type="ARBA" id="ARBA00023163"/>
    </source>
</evidence>
<sequence>MNQLVVLDAILAERSVGRAADRVFLSQPAMSNALARLRKYFDDDLVQQVGKNMVLTPMGESLVKPVRDVLLQVQAITTTRPSFDPSTSTRKMTIEASDYMINVFLADVLQIAWREAPNMQFDLRLISTQSHENLDRGEIELLLAPDFFASKSHPSENLFAETFVCIVWNGNQEIASRLSRQKYMSMGHVAVQWGSGELVSAEEDFMVRHGFVRRRELVAPSFAVLPRLIVGTNRVATIQTRLAHAMAEIYPMRVLPCPVPTPQIVEMVQWHKYQERDPAISWFRGLLTRVAQSFGSTTSSGKVRGGGRKAQAPTAR</sequence>
<accession>A0A6N6WIJ2</accession>
<feature type="domain" description="HTH lysR-type" evidence="6">
    <location>
        <begin position="1"/>
        <end position="56"/>
    </location>
</feature>
<name>A0A6N6WIJ2_9BURK</name>
<dbReference type="PANTHER" id="PTHR30118">
    <property type="entry name" value="HTH-TYPE TRANSCRIPTIONAL REGULATOR LEUO-RELATED"/>
    <property type="match status" value="1"/>
</dbReference>
<keyword evidence="2" id="KW-0805">Transcription regulation</keyword>
<dbReference type="Gene3D" id="1.10.10.10">
    <property type="entry name" value="Winged helix-like DNA-binding domain superfamily/Winged helix DNA-binding domain"/>
    <property type="match status" value="1"/>
</dbReference>
<evidence type="ECO:0000256" key="2">
    <source>
        <dbReference type="ARBA" id="ARBA00023015"/>
    </source>
</evidence>
<dbReference type="InterPro" id="IPR050389">
    <property type="entry name" value="LysR-type_TF"/>
</dbReference>
<dbReference type="EMBL" id="VOSW01000023">
    <property type="protein sequence ID" value="KAE8759250.1"/>
    <property type="molecule type" value="Genomic_DNA"/>
</dbReference>
<dbReference type="AlphaFoldDB" id="A0A6N6WIJ2"/>
<reference evidence="7 8" key="1">
    <citation type="journal article" date="2020" name="Int. J. Syst. Evol. Microbiol.">
        <title>Paraburkholderia madseniana sp. nov., a phenolic acid-degrading bacterium isolated from acidic forest soil.</title>
        <authorList>
            <person name="Wilhelm R.C."/>
            <person name="Murphy S.J.L."/>
            <person name="Feriancek N.M."/>
            <person name="Karasz D.C."/>
            <person name="DeRito C.M."/>
            <person name="Newman J.D."/>
            <person name="Buckley D.H."/>
        </authorList>
    </citation>
    <scope>NUCLEOTIDE SEQUENCE [LARGE SCALE GENOMIC DNA]</scope>
    <source>
        <strain evidence="7 8">RP11</strain>
    </source>
</reference>
<dbReference type="InterPro" id="IPR036388">
    <property type="entry name" value="WH-like_DNA-bd_sf"/>
</dbReference>
<dbReference type="PROSITE" id="PS50931">
    <property type="entry name" value="HTH_LYSR"/>
    <property type="match status" value="1"/>
</dbReference>
<dbReference type="Gene3D" id="3.40.190.10">
    <property type="entry name" value="Periplasmic binding protein-like II"/>
    <property type="match status" value="2"/>
</dbReference>
<dbReference type="SUPFAM" id="SSF46785">
    <property type="entry name" value="Winged helix' DNA-binding domain"/>
    <property type="match status" value="1"/>
</dbReference>
<dbReference type="Pfam" id="PF03466">
    <property type="entry name" value="LysR_substrate"/>
    <property type="match status" value="1"/>
</dbReference>
<dbReference type="SUPFAM" id="SSF53850">
    <property type="entry name" value="Periplasmic binding protein-like II"/>
    <property type="match status" value="1"/>
</dbReference>
<evidence type="ECO:0000256" key="5">
    <source>
        <dbReference type="SAM" id="MobiDB-lite"/>
    </source>
</evidence>
<evidence type="ECO:0000313" key="7">
    <source>
        <dbReference type="EMBL" id="KAE8759250.1"/>
    </source>
</evidence>
<dbReference type="InterPro" id="IPR036390">
    <property type="entry name" value="WH_DNA-bd_sf"/>
</dbReference>
<dbReference type="Proteomes" id="UP000463700">
    <property type="component" value="Unassembled WGS sequence"/>
</dbReference>
<organism evidence="7 8">
    <name type="scientific">Paraburkholderia madseniana</name>
    <dbReference type="NCBI Taxonomy" id="2599607"/>
    <lineage>
        <taxon>Bacteria</taxon>
        <taxon>Pseudomonadati</taxon>
        <taxon>Pseudomonadota</taxon>
        <taxon>Betaproteobacteria</taxon>
        <taxon>Burkholderiales</taxon>
        <taxon>Burkholderiaceae</taxon>
        <taxon>Paraburkholderia</taxon>
    </lineage>
</organism>
<evidence type="ECO:0000256" key="3">
    <source>
        <dbReference type="ARBA" id="ARBA00023125"/>
    </source>
</evidence>
<comment type="similarity">
    <text evidence="1">Belongs to the LysR transcriptional regulatory family.</text>
</comment>
<keyword evidence="3" id="KW-0238">DNA-binding</keyword>
<evidence type="ECO:0000313" key="8">
    <source>
        <dbReference type="Proteomes" id="UP000463700"/>
    </source>
</evidence>
<keyword evidence="4" id="KW-0804">Transcription</keyword>
<gene>
    <name evidence="7" type="ORF">FSO04_14015</name>
</gene>
<dbReference type="PANTHER" id="PTHR30118:SF6">
    <property type="entry name" value="HTH-TYPE TRANSCRIPTIONAL REGULATOR LEUO"/>
    <property type="match status" value="1"/>
</dbReference>
<comment type="caution">
    <text evidence="7">The sequence shown here is derived from an EMBL/GenBank/DDBJ whole genome shotgun (WGS) entry which is preliminary data.</text>
</comment>
<proteinExistence type="inferred from homology"/>
<evidence type="ECO:0000259" key="6">
    <source>
        <dbReference type="PROSITE" id="PS50931"/>
    </source>
</evidence>
<dbReference type="RefSeq" id="WP_154560259.1">
    <property type="nucleotide sequence ID" value="NZ_VOSW01000023.1"/>
</dbReference>
<feature type="region of interest" description="Disordered" evidence="5">
    <location>
        <begin position="296"/>
        <end position="316"/>
    </location>
</feature>
<dbReference type="InterPro" id="IPR000847">
    <property type="entry name" value="LysR_HTH_N"/>
</dbReference>
<dbReference type="GO" id="GO:0003677">
    <property type="term" value="F:DNA binding"/>
    <property type="evidence" value="ECO:0007669"/>
    <property type="project" value="UniProtKB-KW"/>
</dbReference>